<feature type="transmembrane region" description="Helical" evidence="7">
    <location>
        <begin position="196"/>
        <end position="214"/>
    </location>
</feature>
<evidence type="ECO:0000259" key="8">
    <source>
        <dbReference type="Pfam" id="PF01490"/>
    </source>
</evidence>
<comment type="similarity">
    <text evidence="2">Belongs to the amino acid/polyamine transporter 2 family.</text>
</comment>
<dbReference type="Pfam" id="PF01490">
    <property type="entry name" value="Aa_trans"/>
    <property type="match status" value="1"/>
</dbReference>
<evidence type="ECO:0000256" key="1">
    <source>
        <dbReference type="ARBA" id="ARBA00004141"/>
    </source>
</evidence>
<keyword evidence="3 7" id="KW-0812">Transmembrane</keyword>
<keyword evidence="10" id="KW-1185">Reference proteome</keyword>
<reference evidence="9 10" key="1">
    <citation type="journal article" date="2024" name="IMA Fungus">
        <title>IMA Genome - F19 : A genome assembly and annotation guide to empower mycologists, including annotated draft genome sequences of Ceratocystis pirilliformis, Diaporthe australafricana, Fusarium ophioides, Paecilomyces lecythidis, and Sporothrix stenoceras.</title>
        <authorList>
            <person name="Aylward J."/>
            <person name="Wilson A.M."/>
            <person name="Visagie C.M."/>
            <person name="Spraker J."/>
            <person name="Barnes I."/>
            <person name="Buitendag C."/>
            <person name="Ceriani C."/>
            <person name="Del Mar Angel L."/>
            <person name="du Plessis D."/>
            <person name="Fuchs T."/>
            <person name="Gasser K."/>
            <person name="Kramer D."/>
            <person name="Li W."/>
            <person name="Munsamy K."/>
            <person name="Piso A."/>
            <person name="Price J.L."/>
            <person name="Sonnekus B."/>
            <person name="Thomas C."/>
            <person name="van der Nest A."/>
            <person name="van Dijk A."/>
            <person name="van Heerden A."/>
            <person name="van Vuuren N."/>
            <person name="Yilmaz N."/>
            <person name="Duong T.A."/>
            <person name="van der Merwe N.A."/>
            <person name="Wingfield M.J."/>
            <person name="Wingfield B.D."/>
        </authorList>
    </citation>
    <scope>NUCLEOTIDE SEQUENCE [LARGE SCALE GENOMIC DNA]</scope>
    <source>
        <strain evidence="9 10">CMW 5346</strain>
    </source>
</reference>
<dbReference type="Proteomes" id="UP001583186">
    <property type="component" value="Unassembled WGS sequence"/>
</dbReference>
<gene>
    <name evidence="9" type="ORF">Sste5346_005857</name>
</gene>
<feature type="transmembrane region" description="Helical" evidence="7">
    <location>
        <begin position="384"/>
        <end position="407"/>
    </location>
</feature>
<protein>
    <recommendedName>
        <fullName evidence="8">Amino acid transporter transmembrane domain-containing protein</fullName>
    </recommendedName>
</protein>
<accession>A0ABR3Z2U4</accession>
<feature type="transmembrane region" description="Helical" evidence="7">
    <location>
        <begin position="133"/>
        <end position="155"/>
    </location>
</feature>
<feature type="compositionally biased region" description="Basic and acidic residues" evidence="6">
    <location>
        <begin position="1"/>
        <end position="11"/>
    </location>
</feature>
<comment type="caution">
    <text evidence="9">The sequence shown here is derived from an EMBL/GenBank/DDBJ whole genome shotgun (WGS) entry which is preliminary data.</text>
</comment>
<evidence type="ECO:0000313" key="10">
    <source>
        <dbReference type="Proteomes" id="UP001583186"/>
    </source>
</evidence>
<sequence length="473" mass="50713">MASEKSNDSKHAVGPVEAEPSISNGVIGSHDANLSLEDQEVFKATSEGVDFRTVTWQRLIIILLKVQIATGVLGIPGAMGTLGAVPGALLVIGWQAMNTYTACVLIDFRNRHPHCHTIVDMCGVMWGAVGRELVGLLFVIAFILCAGSGLLATSIAFNALSEHGACSVWFSFVAMILIVMYSSIRTWNRMTWPMTLGFFCVMGGILSVVVGVTLQDRPAAAPATGPYELGFYVVAHPSFAAGITACATIFVSSAAGPVYIPIIAEMKRPQDYKKAVIPVSVIVASVYLSLSMVVYYYCGEWIATPSLGSAGPLIKKIAYGIALPSLVISAGIFNHTAAKYLFVRVLRKSSHLQANTWQHWTVWLLCNLFFGVLAFLFAEGIPVFNYMLALTGSFCFSPMSLMFPACMWMYEYGNSALHGGSVRQKSMLAFNCVIFGIGALLLVGGVYGTAESIKQSYSAGTAFSCADNSNTVA</sequence>
<feature type="transmembrane region" description="Helical" evidence="7">
    <location>
        <begin position="317"/>
        <end position="338"/>
    </location>
</feature>
<evidence type="ECO:0000313" key="9">
    <source>
        <dbReference type="EMBL" id="KAL1894358.1"/>
    </source>
</evidence>
<evidence type="ECO:0000256" key="4">
    <source>
        <dbReference type="ARBA" id="ARBA00022989"/>
    </source>
</evidence>
<evidence type="ECO:0000256" key="2">
    <source>
        <dbReference type="ARBA" id="ARBA00008066"/>
    </source>
</evidence>
<dbReference type="EMBL" id="JAWCUI010000033">
    <property type="protein sequence ID" value="KAL1894358.1"/>
    <property type="molecule type" value="Genomic_DNA"/>
</dbReference>
<keyword evidence="5 7" id="KW-0472">Membrane</keyword>
<feature type="transmembrane region" description="Helical" evidence="7">
    <location>
        <begin position="167"/>
        <end position="184"/>
    </location>
</feature>
<keyword evidence="4 7" id="KW-1133">Transmembrane helix</keyword>
<comment type="subcellular location">
    <subcellularLocation>
        <location evidence="1">Membrane</location>
        <topology evidence="1">Multi-pass membrane protein</topology>
    </subcellularLocation>
</comment>
<feature type="transmembrane region" description="Helical" evidence="7">
    <location>
        <begin position="428"/>
        <end position="448"/>
    </location>
</feature>
<organism evidence="9 10">
    <name type="scientific">Sporothrix stenoceras</name>
    <dbReference type="NCBI Taxonomy" id="5173"/>
    <lineage>
        <taxon>Eukaryota</taxon>
        <taxon>Fungi</taxon>
        <taxon>Dikarya</taxon>
        <taxon>Ascomycota</taxon>
        <taxon>Pezizomycotina</taxon>
        <taxon>Sordariomycetes</taxon>
        <taxon>Sordariomycetidae</taxon>
        <taxon>Ophiostomatales</taxon>
        <taxon>Ophiostomataceae</taxon>
        <taxon>Sporothrix</taxon>
    </lineage>
</organism>
<dbReference type="InterPro" id="IPR013057">
    <property type="entry name" value="AA_transpt_TM"/>
</dbReference>
<feature type="domain" description="Amino acid transporter transmembrane" evidence="8">
    <location>
        <begin position="53"/>
        <end position="448"/>
    </location>
</feature>
<evidence type="ECO:0000256" key="3">
    <source>
        <dbReference type="ARBA" id="ARBA00022692"/>
    </source>
</evidence>
<dbReference type="PANTHER" id="PTHR22950">
    <property type="entry name" value="AMINO ACID TRANSPORTER"/>
    <property type="match status" value="1"/>
</dbReference>
<dbReference type="PANTHER" id="PTHR22950:SF697">
    <property type="entry name" value="AMINO ACID TRANSPORTER (EUROFUNG)"/>
    <property type="match status" value="1"/>
</dbReference>
<evidence type="ECO:0000256" key="7">
    <source>
        <dbReference type="SAM" id="Phobius"/>
    </source>
</evidence>
<evidence type="ECO:0000256" key="5">
    <source>
        <dbReference type="ARBA" id="ARBA00023136"/>
    </source>
</evidence>
<feature type="transmembrane region" description="Helical" evidence="7">
    <location>
        <begin position="359"/>
        <end position="378"/>
    </location>
</feature>
<feature type="region of interest" description="Disordered" evidence="6">
    <location>
        <begin position="1"/>
        <end position="23"/>
    </location>
</feature>
<proteinExistence type="inferred from homology"/>
<name>A0ABR3Z2U4_9PEZI</name>
<evidence type="ECO:0000256" key="6">
    <source>
        <dbReference type="SAM" id="MobiDB-lite"/>
    </source>
</evidence>
<feature type="transmembrane region" description="Helical" evidence="7">
    <location>
        <begin position="275"/>
        <end position="297"/>
    </location>
</feature>
<feature type="transmembrane region" description="Helical" evidence="7">
    <location>
        <begin position="234"/>
        <end position="263"/>
    </location>
</feature>